<feature type="region of interest" description="Disordered" evidence="2">
    <location>
        <begin position="51"/>
        <end position="74"/>
    </location>
</feature>
<evidence type="ECO:0000313" key="4">
    <source>
        <dbReference type="Proteomes" id="UP000268162"/>
    </source>
</evidence>
<proteinExistence type="predicted"/>
<accession>A0A4P9ZZB2</accession>
<dbReference type="PANTHER" id="PTHR47938:SF35">
    <property type="entry name" value="PENTATRICOPEPTIDE REPEAT-CONTAINING PROTEIN 4, MITOCHONDRIAL-RELATED"/>
    <property type="match status" value="1"/>
</dbReference>
<dbReference type="InterPro" id="IPR011990">
    <property type="entry name" value="TPR-like_helical_dom_sf"/>
</dbReference>
<evidence type="ECO:0000256" key="2">
    <source>
        <dbReference type="SAM" id="MobiDB-lite"/>
    </source>
</evidence>
<dbReference type="GO" id="GO:0140053">
    <property type="term" value="P:mitochondrial gene expression"/>
    <property type="evidence" value="ECO:0007669"/>
    <property type="project" value="TreeGrafter"/>
</dbReference>
<keyword evidence="4" id="KW-1185">Reference proteome</keyword>
<dbReference type="Proteomes" id="UP000268162">
    <property type="component" value="Unassembled WGS sequence"/>
</dbReference>
<sequence>MGWLPLAGVRAQCPPRCFLGPSLFPYLIRLPSPPLRTRARFGPRSALSLYSQSHTSVPGPPRSSPTVQPPTDSPQAQLAAALASGRVAVAWYTFNEIRARYQLGAVPLQLIEELLLLLSRRHWRNNAALMLEILANIAPTNRPAGSRSTLTRLFNIVLTFLERRLRLHSFLRTWQLMILHNIPPDHSSYLLLLLVYRLLGDLDSSLLLFTRLCRTDSAEHWGPPTDPARITIKLAALDPYQNYHYLLGCLAQLPVCEPPALAHLAVILSTCYQCDRLSRIPSLIHLFVRQWPLLARLPNPNPPIVPIDSKDGPSFHTLIAGAVASYVFHHLPSQDASRSDFFDLLIQQLHQSLPQELHFDPAFIRCCKQWYYPSLTPRSDPAKHRRLLVSMRSLGIMPAPEFIARALDSAESHGDWSWLSHLWLFVRTHQILLPRTSLVRLLHAARQIHDPVLAKQVYRLVTLRSLVAPAPELAGTAVPYPPSTWASPSARPTPVQFTDLLLDRVRWYPQADQPVFHPSLTNVRLRDLVAQGQPERAVQYLERLMLVAILQRAESADRTSGPPMFHRLVDSESFTIVTEYCGQRDPASSDTSPLRFLRYLDLMVDPWSYFIRSPPPSSPQSDRSSEPFPSAHPEAVKILDALWSTRAASSRPRGSLGFFTAPISQFCIFPQAALFEHLLRLSIRHRNAQLAARVLKRHHYLFVTPSVTPTPCQESPSDHLAALETTLRKVQTLDHQRSPRWSPGPRVYQQLLQLVQFRRSRPLLQLLALRIPQDTALPPNCSVYAPLVDLVAHYSNVEELVYLLRVLISERDYQVDGRVLTTLLRVIINPLLRDLALSPPAPTAPLPSRPPSVVRRAESVVRSLPSLFALLQQGVRPYYAKDTAVPEDAPGWPTILDRDWVQPMGAHELVALTRPVSPALVIRIMGHCLHLGPLRPADPVIRSLVMHILGKLAYYEPVVQLLRFTGATAPPTPSPPADVTLFNTVVNAFAEAGDITGAIAVYQLVRRTQLHPDVVTYTTLVKAYYLGRRPEQALQLWWYAWALPEAYTLSLQGLGHWPNRPRYHFDATVTDVRVDVLDKAARMAANLEIGNTRTLFWMAAAVTQLEQQHTRFLDQGLDLVHRGQLAALPILAAPNSPVGLDPAHSLADSDTGSAGLNPCTWDIPRFRDYINDTFRSLALHDLILWHGHRRGILTKTAHRAKQYDGARSRLGLFIYHRWLRYLGSQGDFAACVRIFDVFLPAAGLKPDAETIGIVMRSLTKWVDIEHQWMVIYDQLGPRYSGPRLDQIYSISNRESSQPRGAPWSPSETALWSLTWGNLQPRVSTHLILLPLQRTSLFDCLRRIVVLRGAEGHRAPLPVDTSEMQTMQRELATCPIRLQPFQYITQWQQWQRKCKVDYPHLITSQERHRGRI</sequence>
<gene>
    <name evidence="3" type="ORF">BJ085DRAFT_36706</name>
</gene>
<dbReference type="STRING" id="215637.A0A4P9ZZB2"/>
<dbReference type="PROSITE" id="PS51375">
    <property type="entry name" value="PPR"/>
    <property type="match status" value="1"/>
</dbReference>
<organism evidence="3 4">
    <name type="scientific">Dimargaris cristalligena</name>
    <dbReference type="NCBI Taxonomy" id="215637"/>
    <lineage>
        <taxon>Eukaryota</taxon>
        <taxon>Fungi</taxon>
        <taxon>Fungi incertae sedis</taxon>
        <taxon>Zoopagomycota</taxon>
        <taxon>Kickxellomycotina</taxon>
        <taxon>Dimargaritomycetes</taxon>
        <taxon>Dimargaritales</taxon>
        <taxon>Dimargaritaceae</taxon>
        <taxon>Dimargaris</taxon>
    </lineage>
</organism>
<name>A0A4P9ZZB2_9FUNG</name>
<dbReference type="InterPro" id="IPR002885">
    <property type="entry name" value="PPR_rpt"/>
</dbReference>
<dbReference type="Pfam" id="PF13041">
    <property type="entry name" value="PPR_2"/>
    <property type="match status" value="1"/>
</dbReference>
<reference evidence="4" key="1">
    <citation type="journal article" date="2018" name="Nat. Microbiol.">
        <title>Leveraging single-cell genomics to expand the fungal tree of life.</title>
        <authorList>
            <person name="Ahrendt S.R."/>
            <person name="Quandt C.A."/>
            <person name="Ciobanu D."/>
            <person name="Clum A."/>
            <person name="Salamov A."/>
            <person name="Andreopoulos B."/>
            <person name="Cheng J.F."/>
            <person name="Woyke T."/>
            <person name="Pelin A."/>
            <person name="Henrissat B."/>
            <person name="Reynolds N.K."/>
            <person name="Benny G.L."/>
            <person name="Smith M.E."/>
            <person name="James T.Y."/>
            <person name="Grigoriev I.V."/>
        </authorList>
    </citation>
    <scope>NUCLEOTIDE SEQUENCE [LARGE SCALE GENOMIC DNA]</scope>
    <source>
        <strain evidence="4">RSA 468</strain>
    </source>
</reference>
<evidence type="ECO:0000256" key="1">
    <source>
        <dbReference type="PROSITE-ProRule" id="PRU00708"/>
    </source>
</evidence>
<dbReference type="EMBL" id="ML002297">
    <property type="protein sequence ID" value="RKP39114.1"/>
    <property type="molecule type" value="Genomic_DNA"/>
</dbReference>
<dbReference type="PANTHER" id="PTHR47938">
    <property type="entry name" value="RESPIRATORY COMPLEX I CHAPERONE (CIA84), PUTATIVE (AFU_ORTHOLOGUE AFUA_2G06020)-RELATED"/>
    <property type="match status" value="1"/>
</dbReference>
<dbReference type="Gene3D" id="1.25.40.10">
    <property type="entry name" value="Tetratricopeptide repeat domain"/>
    <property type="match status" value="1"/>
</dbReference>
<dbReference type="GO" id="GO:0003729">
    <property type="term" value="F:mRNA binding"/>
    <property type="evidence" value="ECO:0007669"/>
    <property type="project" value="TreeGrafter"/>
</dbReference>
<feature type="compositionally biased region" description="Pro residues" evidence="2">
    <location>
        <begin position="58"/>
        <end position="72"/>
    </location>
</feature>
<protein>
    <submittedName>
        <fullName evidence="3">Uncharacterized protein</fullName>
    </submittedName>
</protein>
<evidence type="ECO:0000313" key="3">
    <source>
        <dbReference type="EMBL" id="RKP39114.1"/>
    </source>
</evidence>
<dbReference type="GO" id="GO:0005739">
    <property type="term" value="C:mitochondrion"/>
    <property type="evidence" value="ECO:0007669"/>
    <property type="project" value="TreeGrafter"/>
</dbReference>
<feature type="repeat" description="PPR" evidence="1">
    <location>
        <begin position="978"/>
        <end position="1012"/>
    </location>
</feature>